<evidence type="ECO:0000313" key="2">
    <source>
        <dbReference type="Proteomes" id="UP000325723"/>
    </source>
</evidence>
<organism evidence="1 2">
    <name type="scientific">Pseudomonas fluorescens</name>
    <dbReference type="NCBI Taxonomy" id="294"/>
    <lineage>
        <taxon>Bacteria</taxon>
        <taxon>Pseudomonadati</taxon>
        <taxon>Pseudomonadota</taxon>
        <taxon>Gammaproteobacteria</taxon>
        <taxon>Pseudomonadales</taxon>
        <taxon>Pseudomonadaceae</taxon>
        <taxon>Pseudomonas</taxon>
    </lineage>
</organism>
<dbReference type="AlphaFoldDB" id="A0A8H2NUX6"/>
<dbReference type="Proteomes" id="UP000325723">
    <property type="component" value="Unassembled WGS sequence"/>
</dbReference>
<dbReference type="EMBL" id="CABVIE010000013">
    <property type="protein sequence ID" value="VVP26964.1"/>
    <property type="molecule type" value="Genomic_DNA"/>
</dbReference>
<sequence length="62" mass="6933">MLGLLSKLIRQSGRQRGNDPQRALCHPTILREASSSGAQIRNDTREDMEQALHLHLQAQGLD</sequence>
<comment type="caution">
    <text evidence="1">The sequence shown here is derived from an EMBL/GenBank/DDBJ whole genome shotgun (WGS) entry which is preliminary data.</text>
</comment>
<accession>A0A8H2NUX6</accession>
<reference evidence="1 2" key="1">
    <citation type="submission" date="2019-09" db="EMBL/GenBank/DDBJ databases">
        <authorList>
            <person name="Chandra G."/>
            <person name="Truman W A."/>
        </authorList>
    </citation>
    <scope>NUCLEOTIDE SEQUENCE [LARGE SCALE GENOMIC DNA]</scope>
    <source>
        <strain evidence="1">PS900</strain>
    </source>
</reference>
<evidence type="ECO:0000313" key="1">
    <source>
        <dbReference type="EMBL" id="VVP26964.1"/>
    </source>
</evidence>
<proteinExistence type="predicted"/>
<protein>
    <submittedName>
        <fullName evidence="1">Uncharacterized protein</fullName>
    </submittedName>
</protein>
<name>A0A8H2NUX6_PSEFL</name>
<gene>
    <name evidence="1" type="ORF">PS900_04156</name>
</gene>